<dbReference type="Proteomes" id="UP000034457">
    <property type="component" value="Unassembled WGS sequence"/>
</dbReference>
<dbReference type="CDD" id="cd00487">
    <property type="entry name" value="Pep_deformylase"/>
    <property type="match status" value="1"/>
</dbReference>
<keyword evidence="2" id="KW-0408">Iron</keyword>
<dbReference type="PRINTS" id="PR01576">
    <property type="entry name" value="PDEFORMYLASE"/>
</dbReference>
<dbReference type="HAMAP" id="MF_00163">
    <property type="entry name" value="Pep_deformylase"/>
    <property type="match status" value="1"/>
</dbReference>
<sequence>MLKIITVPDKVLSTPTKPINVIDEKIKKLIFEMGETLAAQTDPQGVGLAANQVGVDLSLFIIKKSPTANTQIFINPKIIKLEPSNQKPKTNSKTKTIKLKKQKRDPVKLEGCLSIPRIWGPVKRAPKILLEYQDLASTTSEVVRRWFQGFEATIIQHEMDHLQGVVFTQRSVEQNGPLYKEKDGELKAIEI</sequence>
<comment type="cofactor">
    <cofactor evidence="2">
        <name>Fe(2+)</name>
        <dbReference type="ChEBI" id="CHEBI:29033"/>
    </cofactor>
    <text evidence="2">Binds 1 Fe(2+) ion.</text>
</comment>
<dbReference type="Gene3D" id="3.90.45.10">
    <property type="entry name" value="Peptide deformylase"/>
    <property type="match status" value="1"/>
</dbReference>
<keyword evidence="2" id="KW-0378">Hydrolase</keyword>
<dbReference type="InterPro" id="IPR036821">
    <property type="entry name" value="Peptide_deformylase_sf"/>
</dbReference>
<feature type="binding site" evidence="2">
    <location>
        <position position="157"/>
    </location>
    <ligand>
        <name>Fe cation</name>
        <dbReference type="ChEBI" id="CHEBI:24875"/>
    </ligand>
</feature>
<dbReference type="PIRSF" id="PIRSF004749">
    <property type="entry name" value="Pep_def"/>
    <property type="match status" value="1"/>
</dbReference>
<dbReference type="InterPro" id="IPR023635">
    <property type="entry name" value="Peptide_deformylase"/>
</dbReference>
<accession>A0A0G0BMC9</accession>
<evidence type="ECO:0000256" key="1">
    <source>
        <dbReference type="ARBA" id="ARBA00010759"/>
    </source>
</evidence>
<dbReference type="PANTHER" id="PTHR10458">
    <property type="entry name" value="PEPTIDE DEFORMYLASE"/>
    <property type="match status" value="1"/>
</dbReference>
<protein>
    <recommendedName>
        <fullName evidence="2">Peptide deformylase</fullName>
        <shortName evidence="2">PDF</shortName>
        <ecNumber evidence="2">3.5.1.88</ecNumber>
    </recommendedName>
    <alternativeName>
        <fullName evidence="2">Polypeptide deformylase</fullName>
    </alternativeName>
</protein>
<feature type="binding site" evidence="2">
    <location>
        <position position="161"/>
    </location>
    <ligand>
        <name>Fe cation</name>
        <dbReference type="ChEBI" id="CHEBI:24875"/>
    </ligand>
</feature>
<feature type="binding site" evidence="2">
    <location>
        <position position="112"/>
    </location>
    <ligand>
        <name>Fe cation</name>
        <dbReference type="ChEBI" id="CHEBI:24875"/>
    </ligand>
</feature>
<comment type="function">
    <text evidence="2">Removes the formyl group from the N-terminal Met of newly synthesized proteins. Requires at least a dipeptide for an efficient rate of reaction. N-terminal L-methionine is a prerequisite for activity but the enzyme has broad specificity at other positions.</text>
</comment>
<name>A0A0G0BMC9_9BACT</name>
<reference evidence="3 4" key="1">
    <citation type="journal article" date="2015" name="Nature">
        <title>rRNA introns, odd ribosomes, and small enigmatic genomes across a large radiation of phyla.</title>
        <authorList>
            <person name="Brown C.T."/>
            <person name="Hug L.A."/>
            <person name="Thomas B.C."/>
            <person name="Sharon I."/>
            <person name="Castelle C.J."/>
            <person name="Singh A."/>
            <person name="Wilkins M.J."/>
            <person name="Williams K.H."/>
            <person name="Banfield J.F."/>
        </authorList>
    </citation>
    <scope>NUCLEOTIDE SEQUENCE [LARGE SCALE GENOMIC DNA]</scope>
</reference>
<dbReference type="STRING" id="1618478.UR68_C0040G0021"/>
<dbReference type="PATRIC" id="fig|1618478.3.peg.1128"/>
<keyword evidence="2" id="KW-0648">Protein biosynthesis</keyword>
<dbReference type="GO" id="GO:0006412">
    <property type="term" value="P:translation"/>
    <property type="evidence" value="ECO:0007669"/>
    <property type="project" value="UniProtKB-UniRule"/>
</dbReference>
<comment type="catalytic activity">
    <reaction evidence="2">
        <text>N-terminal N-formyl-L-methionyl-[peptide] + H2O = N-terminal L-methionyl-[peptide] + formate</text>
        <dbReference type="Rhea" id="RHEA:24420"/>
        <dbReference type="Rhea" id="RHEA-COMP:10639"/>
        <dbReference type="Rhea" id="RHEA-COMP:10640"/>
        <dbReference type="ChEBI" id="CHEBI:15377"/>
        <dbReference type="ChEBI" id="CHEBI:15740"/>
        <dbReference type="ChEBI" id="CHEBI:49298"/>
        <dbReference type="ChEBI" id="CHEBI:64731"/>
        <dbReference type="EC" id="3.5.1.88"/>
    </reaction>
</comment>
<feature type="active site" evidence="2">
    <location>
        <position position="158"/>
    </location>
</feature>
<dbReference type="SUPFAM" id="SSF56420">
    <property type="entry name" value="Peptide deformylase"/>
    <property type="match status" value="1"/>
</dbReference>
<dbReference type="Pfam" id="PF01327">
    <property type="entry name" value="Pep_deformylase"/>
    <property type="match status" value="1"/>
</dbReference>
<dbReference type="AlphaFoldDB" id="A0A0G0BMC9"/>
<evidence type="ECO:0000313" key="4">
    <source>
        <dbReference type="Proteomes" id="UP000034457"/>
    </source>
</evidence>
<dbReference type="EC" id="3.5.1.88" evidence="2"/>
<dbReference type="PANTHER" id="PTHR10458:SF22">
    <property type="entry name" value="PEPTIDE DEFORMYLASE"/>
    <property type="match status" value="1"/>
</dbReference>
<comment type="similarity">
    <text evidence="1 2">Belongs to the polypeptide deformylase family.</text>
</comment>
<dbReference type="NCBIfam" id="TIGR00079">
    <property type="entry name" value="pept_deformyl"/>
    <property type="match status" value="1"/>
</dbReference>
<comment type="caution">
    <text evidence="3">The sequence shown here is derived from an EMBL/GenBank/DDBJ whole genome shotgun (WGS) entry which is preliminary data.</text>
</comment>
<evidence type="ECO:0000256" key="2">
    <source>
        <dbReference type="HAMAP-Rule" id="MF_00163"/>
    </source>
</evidence>
<organism evidence="3 4">
    <name type="scientific">Candidatus Roizmanbacteria bacterium GW2011_GWA2_35_19</name>
    <dbReference type="NCBI Taxonomy" id="1618478"/>
    <lineage>
        <taxon>Bacteria</taxon>
        <taxon>Candidatus Roizmaniibacteriota</taxon>
    </lineage>
</organism>
<evidence type="ECO:0000313" key="3">
    <source>
        <dbReference type="EMBL" id="KKP70634.1"/>
    </source>
</evidence>
<dbReference type="EMBL" id="LBQC01000040">
    <property type="protein sequence ID" value="KKP70634.1"/>
    <property type="molecule type" value="Genomic_DNA"/>
</dbReference>
<gene>
    <name evidence="2" type="primary">def</name>
    <name evidence="3" type="ORF">UR68_C0040G0021</name>
</gene>
<dbReference type="GO" id="GO:0046872">
    <property type="term" value="F:metal ion binding"/>
    <property type="evidence" value="ECO:0007669"/>
    <property type="project" value="UniProtKB-KW"/>
</dbReference>
<dbReference type="GO" id="GO:0042586">
    <property type="term" value="F:peptide deformylase activity"/>
    <property type="evidence" value="ECO:0007669"/>
    <property type="project" value="UniProtKB-UniRule"/>
</dbReference>
<keyword evidence="2" id="KW-0479">Metal-binding</keyword>
<proteinExistence type="inferred from homology"/>